<organism evidence="1 2">
    <name type="scientific">Mycolicibacterium peregrinum</name>
    <name type="common">Mycobacterium peregrinum</name>
    <dbReference type="NCBI Taxonomy" id="43304"/>
    <lineage>
        <taxon>Bacteria</taxon>
        <taxon>Bacillati</taxon>
        <taxon>Actinomycetota</taxon>
        <taxon>Actinomycetes</taxon>
        <taxon>Mycobacteriales</taxon>
        <taxon>Mycobacteriaceae</taxon>
        <taxon>Mycolicibacterium</taxon>
    </lineage>
</organism>
<comment type="caution">
    <text evidence="1">The sequence shown here is derived from an EMBL/GenBank/DDBJ whole genome shotgun (WGS) entry which is preliminary data.</text>
</comment>
<reference evidence="1 2" key="1">
    <citation type="submission" date="2018-12" db="EMBL/GenBank/DDBJ databases">
        <title>Draft genome sequences of Mycolicibacterium peregrinum isolated from a pig with lymphadenitis and from soil on the same Japanese pig farm.</title>
        <authorList>
            <person name="Komatsu T."/>
            <person name="Ohya K."/>
            <person name="Sawai K."/>
            <person name="Odoi J.O."/>
            <person name="Otsu K."/>
            <person name="Ota A."/>
            <person name="Ito T."/>
            <person name="Kawai M."/>
            <person name="Maruyama F."/>
        </authorList>
    </citation>
    <scope>NUCLEOTIDE SEQUENCE [LARGE SCALE GENOMIC DNA]</scope>
    <source>
        <strain evidence="1 2">138</strain>
    </source>
</reference>
<protein>
    <submittedName>
        <fullName evidence="1">Uncharacterized protein</fullName>
    </submittedName>
</protein>
<accession>A0A4Z0HHW4</accession>
<dbReference type="Proteomes" id="UP000297792">
    <property type="component" value="Unassembled WGS sequence"/>
</dbReference>
<proteinExistence type="predicted"/>
<dbReference type="EMBL" id="RWKA01000018">
    <property type="protein sequence ID" value="TGB37876.1"/>
    <property type="molecule type" value="Genomic_DNA"/>
</dbReference>
<dbReference type="RefSeq" id="WP_135361690.1">
    <property type="nucleotide sequence ID" value="NZ_RWJZ01000016.1"/>
</dbReference>
<dbReference type="AlphaFoldDB" id="A0A4Z0HHW4"/>
<evidence type="ECO:0000313" key="2">
    <source>
        <dbReference type="Proteomes" id="UP000297792"/>
    </source>
</evidence>
<keyword evidence="2" id="KW-1185">Reference proteome</keyword>
<name>A0A4Z0HHW4_MYCPR</name>
<evidence type="ECO:0000313" key="1">
    <source>
        <dbReference type="EMBL" id="TGB37876.1"/>
    </source>
</evidence>
<gene>
    <name evidence="1" type="ORF">EJD98_25335</name>
</gene>
<sequence length="145" mass="15402">MAAHPAQALLMSAPVDGMTAEARAAVTELLALRGQPIVLIPATGTVTEKPGGGKDYVPGVPRDPQVFAKFNKEALDGVDQSATDLGTIRRFREEMVGAYDAIVEVGDTWEDYAATYTVQSVDNTRPYQIKAIVISVLKVTGHSSG</sequence>